<evidence type="ECO:0000256" key="1">
    <source>
        <dbReference type="SAM" id="Phobius"/>
    </source>
</evidence>
<keyword evidence="1" id="KW-1133">Transmembrane helix</keyword>
<keyword evidence="3" id="KW-1185">Reference proteome</keyword>
<gene>
    <name evidence="2" type="ORF">GCM10011594_41690</name>
</gene>
<reference evidence="2" key="2">
    <citation type="submission" date="2020-09" db="EMBL/GenBank/DDBJ databases">
        <authorList>
            <person name="Sun Q."/>
            <person name="Zhou Y."/>
        </authorList>
    </citation>
    <scope>NUCLEOTIDE SEQUENCE</scope>
    <source>
        <strain evidence="2">CGMCC 4.7308</strain>
    </source>
</reference>
<keyword evidence="1" id="KW-0812">Transmembrane</keyword>
<proteinExistence type="predicted"/>
<sequence length="148" mass="16019">MVGRTPSTAALYLATCCGVIVLELPDPGQRWRLSEALVVGALGVIGAAAALTLIGLLWRPQWRRQILRTPPKTLPVATAVVLVLAAAALLLWLLGPRTADVTDRAGIGGYLAFGMTLWWDRFFAREHHPEDVSSHNDSEATVDPVELE</sequence>
<feature type="transmembrane region" description="Helical" evidence="1">
    <location>
        <begin position="36"/>
        <end position="58"/>
    </location>
</feature>
<dbReference type="Proteomes" id="UP000655208">
    <property type="component" value="Unassembled WGS sequence"/>
</dbReference>
<name>A0A917TBX0_9ACTN</name>
<keyword evidence="1" id="KW-0472">Membrane</keyword>
<accession>A0A917TBX0</accession>
<protein>
    <submittedName>
        <fullName evidence="2">Uncharacterized protein</fullName>
    </submittedName>
</protein>
<reference evidence="2" key="1">
    <citation type="journal article" date="2014" name="Int. J. Syst. Evol. Microbiol.">
        <title>Complete genome sequence of Corynebacterium casei LMG S-19264T (=DSM 44701T), isolated from a smear-ripened cheese.</title>
        <authorList>
            <consortium name="US DOE Joint Genome Institute (JGI-PGF)"/>
            <person name="Walter F."/>
            <person name="Albersmeier A."/>
            <person name="Kalinowski J."/>
            <person name="Ruckert C."/>
        </authorList>
    </citation>
    <scope>NUCLEOTIDE SEQUENCE</scope>
    <source>
        <strain evidence="2">CGMCC 4.7308</strain>
    </source>
</reference>
<evidence type="ECO:0000313" key="2">
    <source>
        <dbReference type="EMBL" id="GGM17299.1"/>
    </source>
</evidence>
<organism evidence="2 3">
    <name type="scientific">Nakamurella endophytica</name>
    <dbReference type="NCBI Taxonomy" id="1748367"/>
    <lineage>
        <taxon>Bacteria</taxon>
        <taxon>Bacillati</taxon>
        <taxon>Actinomycetota</taxon>
        <taxon>Actinomycetes</taxon>
        <taxon>Nakamurellales</taxon>
        <taxon>Nakamurellaceae</taxon>
        <taxon>Nakamurella</taxon>
    </lineage>
</organism>
<feature type="transmembrane region" description="Helical" evidence="1">
    <location>
        <begin position="73"/>
        <end position="94"/>
    </location>
</feature>
<dbReference type="AlphaFoldDB" id="A0A917TBX0"/>
<comment type="caution">
    <text evidence="2">The sequence shown here is derived from an EMBL/GenBank/DDBJ whole genome shotgun (WGS) entry which is preliminary data.</text>
</comment>
<evidence type="ECO:0000313" key="3">
    <source>
        <dbReference type="Proteomes" id="UP000655208"/>
    </source>
</evidence>
<dbReference type="EMBL" id="BMNA01000017">
    <property type="protein sequence ID" value="GGM17299.1"/>
    <property type="molecule type" value="Genomic_DNA"/>
</dbReference>